<organism evidence="1 2">
    <name type="scientific">Polycladospora coralii</name>
    <dbReference type="NCBI Taxonomy" id="2771432"/>
    <lineage>
        <taxon>Bacteria</taxon>
        <taxon>Bacillati</taxon>
        <taxon>Bacillota</taxon>
        <taxon>Bacilli</taxon>
        <taxon>Bacillales</taxon>
        <taxon>Thermoactinomycetaceae</taxon>
        <taxon>Polycladospora</taxon>
    </lineage>
</organism>
<proteinExistence type="predicted"/>
<protein>
    <recommendedName>
        <fullName evidence="3">HEAT repeat domain-containing protein</fullName>
    </recommendedName>
</protein>
<dbReference type="RefSeq" id="WP_191142593.1">
    <property type="nucleotide sequence ID" value="NZ_JACXAH010000027.1"/>
</dbReference>
<dbReference type="EMBL" id="JACXAH010000027">
    <property type="protein sequence ID" value="MBD1373543.1"/>
    <property type="molecule type" value="Genomic_DNA"/>
</dbReference>
<evidence type="ECO:0008006" key="3">
    <source>
        <dbReference type="Google" id="ProtNLM"/>
    </source>
</evidence>
<accession>A0A926RUX9</accession>
<dbReference type="SUPFAM" id="SSF48371">
    <property type="entry name" value="ARM repeat"/>
    <property type="match status" value="1"/>
</dbReference>
<evidence type="ECO:0000313" key="2">
    <source>
        <dbReference type="Proteomes" id="UP000661691"/>
    </source>
</evidence>
<comment type="caution">
    <text evidence="1">The sequence shown here is derived from an EMBL/GenBank/DDBJ whole genome shotgun (WGS) entry which is preliminary data.</text>
</comment>
<sequence length="531" mass="62830">MNWDFFKRTKKYPADLYTKEYKEEVLCSIENDNQWTKIPLAFLFMLSKSDEEKVRTAQILHKCVMNLTYTQMANLDTIFRDRTSMDWSYDWGNESPRNLLLTSMNEEERVSILGLCTFHPNGYFREKALHTLANFETGREIPFFLFRCNDWVPEIRRVARMNFENRISIKYGKEIVQNLPIVFKLRNAKRADHSVLIEKILQFLAQKEAIAFLEQGTKSEFNKVRFFCYKIMIHSKTFNKEALLNYLLQESEPHLRFILMKEILNDISIKKFNDIFPILSRDKFPKIRVEVLQKYYTFHLKESIPILEETLLDKNGSIRSIARYLLEKQNITNFVSYYKRVIHQGPNEKYRGALLGLGEVANKDHIDLVLPFLQDDKVGLIKAAIRTIRMLDGNTYKNEFIHLLSHEHRGVSKEATRSLQSTFFQDMETAIYHVYQNAQYDHTKYNAAVLLCSLPKWNSLPYIILFYVCKEDQSVSHLGKLQLVNWLATFNKTFSIPDKEQINYIQCALKNHGKKLIEEEKRQIEFYIKGF</sequence>
<name>A0A926RUX9_9BACL</name>
<dbReference type="InterPro" id="IPR016024">
    <property type="entry name" value="ARM-type_fold"/>
</dbReference>
<keyword evidence="2" id="KW-1185">Reference proteome</keyword>
<reference evidence="1" key="1">
    <citation type="submission" date="2020-09" db="EMBL/GenBank/DDBJ databases">
        <title>A novel bacterium of genus Hazenella, isolated from South China Sea.</title>
        <authorList>
            <person name="Huang H."/>
            <person name="Mo K."/>
            <person name="Hu Y."/>
        </authorList>
    </citation>
    <scope>NUCLEOTIDE SEQUENCE</scope>
    <source>
        <strain evidence="1">IB182357</strain>
    </source>
</reference>
<gene>
    <name evidence="1" type="ORF">IC620_14405</name>
</gene>
<dbReference type="AlphaFoldDB" id="A0A926RUX9"/>
<evidence type="ECO:0000313" key="1">
    <source>
        <dbReference type="EMBL" id="MBD1373543.1"/>
    </source>
</evidence>
<dbReference type="Proteomes" id="UP000661691">
    <property type="component" value="Unassembled WGS sequence"/>
</dbReference>